<dbReference type="InParanoid" id="G2XRE2"/>
<name>G2XRE2_BOTF4</name>
<accession>G2XRE2</accession>
<protein>
    <submittedName>
        <fullName evidence="1">Uncharacterized protein</fullName>
    </submittedName>
</protein>
<dbReference type="Proteomes" id="UP000008177">
    <property type="component" value="Unplaced contigs"/>
</dbReference>
<dbReference type="EMBL" id="FQ790256">
    <property type="protein sequence ID" value="CCD43310.1"/>
    <property type="molecule type" value="Genomic_DNA"/>
</dbReference>
<evidence type="ECO:0000313" key="1">
    <source>
        <dbReference type="EMBL" id="CCD43310.1"/>
    </source>
</evidence>
<dbReference type="HOGENOM" id="CLU_2941414_0_0_1"/>
<dbReference type="AlphaFoldDB" id="G2XRE2"/>
<gene>
    <name evidence="1" type="ORF">BofuT4_P067180.1</name>
</gene>
<reference evidence="2" key="1">
    <citation type="journal article" date="2011" name="PLoS Genet.">
        <title>Genomic analysis of the necrotrophic fungal pathogens Sclerotinia sclerotiorum and Botrytis cinerea.</title>
        <authorList>
            <person name="Amselem J."/>
            <person name="Cuomo C.A."/>
            <person name="van Kan J.A."/>
            <person name="Viaud M."/>
            <person name="Benito E.P."/>
            <person name="Couloux A."/>
            <person name="Coutinho P.M."/>
            <person name="de Vries R.P."/>
            <person name="Dyer P.S."/>
            <person name="Fillinger S."/>
            <person name="Fournier E."/>
            <person name="Gout L."/>
            <person name="Hahn M."/>
            <person name="Kohn L."/>
            <person name="Lapalu N."/>
            <person name="Plummer K.M."/>
            <person name="Pradier J.M."/>
            <person name="Quevillon E."/>
            <person name="Sharon A."/>
            <person name="Simon A."/>
            <person name="ten Have A."/>
            <person name="Tudzynski B."/>
            <person name="Tudzynski P."/>
            <person name="Wincker P."/>
            <person name="Andrew M."/>
            <person name="Anthouard V."/>
            <person name="Beever R.E."/>
            <person name="Beffa R."/>
            <person name="Benoit I."/>
            <person name="Bouzid O."/>
            <person name="Brault B."/>
            <person name="Chen Z."/>
            <person name="Choquer M."/>
            <person name="Collemare J."/>
            <person name="Cotton P."/>
            <person name="Danchin E.G."/>
            <person name="Da Silva C."/>
            <person name="Gautier A."/>
            <person name="Giraud C."/>
            <person name="Giraud T."/>
            <person name="Gonzalez C."/>
            <person name="Grossetete S."/>
            <person name="Guldener U."/>
            <person name="Henrissat B."/>
            <person name="Howlett B.J."/>
            <person name="Kodira C."/>
            <person name="Kretschmer M."/>
            <person name="Lappartient A."/>
            <person name="Leroch M."/>
            <person name="Levis C."/>
            <person name="Mauceli E."/>
            <person name="Neuveglise C."/>
            <person name="Oeser B."/>
            <person name="Pearson M."/>
            <person name="Poulain J."/>
            <person name="Poussereau N."/>
            <person name="Quesneville H."/>
            <person name="Rascle C."/>
            <person name="Schumacher J."/>
            <person name="Segurens B."/>
            <person name="Sexton A."/>
            <person name="Silva E."/>
            <person name="Sirven C."/>
            <person name="Soanes D.M."/>
            <person name="Talbot N.J."/>
            <person name="Templeton M."/>
            <person name="Yandava C."/>
            <person name="Yarden O."/>
            <person name="Zeng Q."/>
            <person name="Rollins J.A."/>
            <person name="Lebrun M.H."/>
            <person name="Dickman M."/>
        </authorList>
    </citation>
    <scope>NUCLEOTIDE SEQUENCE [LARGE SCALE GENOMIC DNA]</scope>
    <source>
        <strain evidence="2">T4</strain>
    </source>
</reference>
<proteinExistence type="predicted"/>
<sequence length="60" mass="6934">MSNYFASQYTPTTFPRAHITAQLSQISSSSCEQKFPAQSCSNRHFNSSFEYKVDVKRHKK</sequence>
<organism evidence="1 2">
    <name type="scientific">Botryotinia fuckeliana (strain T4)</name>
    <name type="common">Noble rot fungus</name>
    <name type="synonym">Botrytis cinerea</name>
    <dbReference type="NCBI Taxonomy" id="999810"/>
    <lineage>
        <taxon>Eukaryota</taxon>
        <taxon>Fungi</taxon>
        <taxon>Dikarya</taxon>
        <taxon>Ascomycota</taxon>
        <taxon>Pezizomycotina</taxon>
        <taxon>Leotiomycetes</taxon>
        <taxon>Helotiales</taxon>
        <taxon>Sclerotiniaceae</taxon>
        <taxon>Botrytis</taxon>
    </lineage>
</organism>
<evidence type="ECO:0000313" key="2">
    <source>
        <dbReference type="Proteomes" id="UP000008177"/>
    </source>
</evidence>